<dbReference type="InterPro" id="IPR020602">
    <property type="entry name" value="GTP_CycHdrlase_I_dom"/>
</dbReference>
<dbReference type="Proteomes" id="UP001163046">
    <property type="component" value="Unassembled WGS sequence"/>
</dbReference>
<keyword evidence="9" id="KW-0342">GTP-binding</keyword>
<dbReference type="EC" id="3.5.4.16" evidence="4"/>
<keyword evidence="6" id="KW-0547">Nucleotide-binding</keyword>
<gene>
    <name evidence="13" type="primary">GCH1</name>
    <name evidence="13" type="ORF">OS493_012761</name>
</gene>
<dbReference type="CDD" id="cd00642">
    <property type="entry name" value="GTP_cyclohydro1"/>
    <property type="match status" value="1"/>
</dbReference>
<evidence type="ECO:0000259" key="12">
    <source>
        <dbReference type="Pfam" id="PF01227"/>
    </source>
</evidence>
<reference evidence="13" key="1">
    <citation type="submission" date="2023-01" db="EMBL/GenBank/DDBJ databases">
        <title>Genome assembly of the deep-sea coral Lophelia pertusa.</title>
        <authorList>
            <person name="Herrera S."/>
            <person name="Cordes E."/>
        </authorList>
    </citation>
    <scope>NUCLEOTIDE SEQUENCE</scope>
    <source>
        <strain evidence="13">USNM1676648</strain>
        <tissue evidence="13">Polyp</tissue>
    </source>
</reference>
<name>A0A9W9ZFF9_9CNID</name>
<evidence type="ECO:0000256" key="5">
    <source>
        <dbReference type="ARBA" id="ARBA00017272"/>
    </source>
</evidence>
<dbReference type="AlphaFoldDB" id="A0A9W9ZFF9"/>
<keyword evidence="7 13" id="KW-0378">Hydrolase</keyword>
<evidence type="ECO:0000256" key="4">
    <source>
        <dbReference type="ARBA" id="ARBA00012715"/>
    </source>
</evidence>
<keyword evidence="14" id="KW-1185">Reference proteome</keyword>
<evidence type="ECO:0000256" key="9">
    <source>
        <dbReference type="ARBA" id="ARBA00023134"/>
    </source>
</evidence>
<comment type="pathway">
    <text evidence="2">Cofactor biosynthesis; 7,8-dihydroneopterin triphosphate biosynthesis; 7,8-dihydroneopterin triphosphate from GTP: step 1/1.</text>
</comment>
<evidence type="ECO:0000256" key="2">
    <source>
        <dbReference type="ARBA" id="ARBA00005080"/>
    </source>
</evidence>
<keyword evidence="8" id="KW-0783">Tetrahydrobiopterin biosynthesis</keyword>
<evidence type="ECO:0000256" key="3">
    <source>
        <dbReference type="ARBA" id="ARBA00008085"/>
    </source>
</evidence>
<comment type="catalytic activity">
    <reaction evidence="1">
        <text>GTP + H2O = 7,8-dihydroneopterin 3'-triphosphate + formate + H(+)</text>
        <dbReference type="Rhea" id="RHEA:17473"/>
        <dbReference type="ChEBI" id="CHEBI:15377"/>
        <dbReference type="ChEBI" id="CHEBI:15378"/>
        <dbReference type="ChEBI" id="CHEBI:15740"/>
        <dbReference type="ChEBI" id="CHEBI:37565"/>
        <dbReference type="ChEBI" id="CHEBI:58462"/>
        <dbReference type="EC" id="3.5.4.16"/>
    </reaction>
</comment>
<dbReference type="GO" id="GO:0005737">
    <property type="term" value="C:cytoplasm"/>
    <property type="evidence" value="ECO:0007669"/>
    <property type="project" value="TreeGrafter"/>
</dbReference>
<dbReference type="GO" id="GO:0003934">
    <property type="term" value="F:GTP cyclohydrolase I activity"/>
    <property type="evidence" value="ECO:0007669"/>
    <property type="project" value="UniProtKB-EC"/>
</dbReference>
<evidence type="ECO:0000256" key="11">
    <source>
        <dbReference type="SAM" id="MobiDB-lite"/>
    </source>
</evidence>
<dbReference type="GO" id="GO:0005525">
    <property type="term" value="F:GTP binding"/>
    <property type="evidence" value="ECO:0007669"/>
    <property type="project" value="UniProtKB-KW"/>
</dbReference>
<evidence type="ECO:0000256" key="10">
    <source>
        <dbReference type="ARBA" id="ARBA00030854"/>
    </source>
</evidence>
<comment type="caution">
    <text evidence="13">The sequence shown here is derived from an EMBL/GenBank/DDBJ whole genome shotgun (WGS) entry which is preliminary data.</text>
</comment>
<dbReference type="PROSITE" id="PS00860">
    <property type="entry name" value="GTP_CYCLOHYDROL_1_2"/>
    <property type="match status" value="1"/>
</dbReference>
<dbReference type="EMBL" id="MU826355">
    <property type="protein sequence ID" value="KAJ7379999.1"/>
    <property type="molecule type" value="Genomic_DNA"/>
</dbReference>
<proteinExistence type="inferred from homology"/>
<dbReference type="Gene3D" id="3.30.1130.10">
    <property type="match status" value="1"/>
</dbReference>
<feature type="domain" description="GTP cyclohydrolase I" evidence="12">
    <location>
        <begin position="48"/>
        <end position="225"/>
    </location>
</feature>
<feature type="region of interest" description="Disordered" evidence="11">
    <location>
        <begin position="1"/>
        <end position="38"/>
    </location>
</feature>
<dbReference type="InterPro" id="IPR043133">
    <property type="entry name" value="GTP-CH-I_C/QueF"/>
</dbReference>
<feature type="compositionally biased region" description="Polar residues" evidence="11">
    <location>
        <begin position="1"/>
        <end position="12"/>
    </location>
</feature>
<evidence type="ECO:0000313" key="14">
    <source>
        <dbReference type="Proteomes" id="UP001163046"/>
    </source>
</evidence>
<dbReference type="HAMAP" id="MF_00223">
    <property type="entry name" value="FolE"/>
    <property type="match status" value="1"/>
</dbReference>
<dbReference type="NCBIfam" id="TIGR00063">
    <property type="entry name" value="folE"/>
    <property type="match status" value="1"/>
</dbReference>
<evidence type="ECO:0000256" key="6">
    <source>
        <dbReference type="ARBA" id="ARBA00022741"/>
    </source>
</evidence>
<dbReference type="InterPro" id="IPR018234">
    <property type="entry name" value="GTP_CycHdrlase_I_CS"/>
</dbReference>
<comment type="similarity">
    <text evidence="3">Belongs to the GTP cyclohydrolase I family.</text>
</comment>
<dbReference type="PROSITE" id="PS00859">
    <property type="entry name" value="GTP_CYCLOHYDROL_1_1"/>
    <property type="match status" value="1"/>
</dbReference>
<dbReference type="NCBIfam" id="NF006826">
    <property type="entry name" value="PRK09347.1-3"/>
    <property type="match status" value="1"/>
</dbReference>
<dbReference type="GO" id="GO:0008270">
    <property type="term" value="F:zinc ion binding"/>
    <property type="evidence" value="ECO:0007669"/>
    <property type="project" value="TreeGrafter"/>
</dbReference>
<dbReference type="NCBIfam" id="NF006825">
    <property type="entry name" value="PRK09347.1-2"/>
    <property type="match status" value="1"/>
</dbReference>
<dbReference type="GO" id="GO:0046654">
    <property type="term" value="P:tetrahydrofolate biosynthetic process"/>
    <property type="evidence" value="ECO:0007669"/>
    <property type="project" value="InterPro"/>
</dbReference>
<protein>
    <recommendedName>
        <fullName evidence="5">GTP cyclohydrolase 1</fullName>
        <ecNumber evidence="4">3.5.4.16</ecNumber>
    </recommendedName>
    <alternativeName>
        <fullName evidence="10">GTP cyclohydrolase I</fullName>
    </alternativeName>
</protein>
<dbReference type="GO" id="GO:0006729">
    <property type="term" value="P:tetrahydrobiopterin biosynthetic process"/>
    <property type="evidence" value="ECO:0007669"/>
    <property type="project" value="UniProtKB-KW"/>
</dbReference>
<dbReference type="Pfam" id="PF01227">
    <property type="entry name" value="GTP_cyclohydroI"/>
    <property type="match status" value="1"/>
</dbReference>
<evidence type="ECO:0000256" key="1">
    <source>
        <dbReference type="ARBA" id="ARBA00001052"/>
    </source>
</evidence>
<dbReference type="InterPro" id="IPR043134">
    <property type="entry name" value="GTP-CH-I_N"/>
</dbReference>
<dbReference type="PANTHER" id="PTHR11109:SF7">
    <property type="entry name" value="GTP CYCLOHYDROLASE 1"/>
    <property type="match status" value="1"/>
</dbReference>
<evidence type="ECO:0000313" key="13">
    <source>
        <dbReference type="EMBL" id="KAJ7379999.1"/>
    </source>
</evidence>
<dbReference type="FunFam" id="3.30.1130.10:FF:000012">
    <property type="entry name" value="GTP cyclohydrolase 1"/>
    <property type="match status" value="1"/>
</dbReference>
<dbReference type="SUPFAM" id="SSF55620">
    <property type="entry name" value="Tetrahydrobiopterin biosynthesis enzymes-like"/>
    <property type="match status" value="1"/>
</dbReference>
<dbReference type="OrthoDB" id="4966at2759"/>
<dbReference type="PANTHER" id="PTHR11109">
    <property type="entry name" value="GTP CYCLOHYDROLASE I"/>
    <property type="match status" value="1"/>
</dbReference>
<evidence type="ECO:0000256" key="8">
    <source>
        <dbReference type="ARBA" id="ARBA00023007"/>
    </source>
</evidence>
<accession>A0A9W9ZFF9</accession>
<evidence type="ECO:0000256" key="7">
    <source>
        <dbReference type="ARBA" id="ARBA00022801"/>
    </source>
</evidence>
<sequence length="229" mass="25421">MEGLNAQASGSTGVRPHRPSSFNMDDVPELKPRPSDAISVEDQQKQLETAFATVLDNIGEDTSRQGLLKTPSRAAKAMLFFTKGYEETISDILNDAVFDENHDELVIVKDIDMFSLCEHHLVPFMGKVHIGYLPNKRVVGLSKLARIVEMFSRRLQVQERLTKQIAMALAEAVNPAGVGVVIEATHMCMVMRGVQKPGSKTVTSCMLGALREDPRSRDEFLALIRDRAR</sequence>
<dbReference type="Gene3D" id="1.10.286.10">
    <property type="match status" value="1"/>
</dbReference>
<dbReference type="InterPro" id="IPR001474">
    <property type="entry name" value="GTP_CycHdrlase_I"/>
</dbReference>
<organism evidence="13 14">
    <name type="scientific">Desmophyllum pertusum</name>
    <dbReference type="NCBI Taxonomy" id="174260"/>
    <lineage>
        <taxon>Eukaryota</taxon>
        <taxon>Metazoa</taxon>
        <taxon>Cnidaria</taxon>
        <taxon>Anthozoa</taxon>
        <taxon>Hexacorallia</taxon>
        <taxon>Scleractinia</taxon>
        <taxon>Caryophylliina</taxon>
        <taxon>Caryophylliidae</taxon>
        <taxon>Desmophyllum</taxon>
    </lineage>
</organism>
<dbReference type="FunFam" id="1.10.286.10:FF:000003">
    <property type="entry name" value="GTP cyclohydrolase 1"/>
    <property type="match status" value="1"/>
</dbReference>